<dbReference type="EMBL" id="WBNI01005962">
    <property type="protein sequence ID" value="NXD74420.1"/>
    <property type="molecule type" value="Genomic_DNA"/>
</dbReference>
<dbReference type="Proteomes" id="UP000637704">
    <property type="component" value="Unassembled WGS sequence"/>
</dbReference>
<dbReference type="SUPFAM" id="SSF56176">
    <property type="entry name" value="FAD-binding/transporter-associated domain-like"/>
    <property type="match status" value="1"/>
</dbReference>
<evidence type="ECO:0000313" key="5">
    <source>
        <dbReference type="Proteomes" id="UP000637704"/>
    </source>
</evidence>
<dbReference type="GO" id="GO:0005739">
    <property type="term" value="C:mitochondrion"/>
    <property type="evidence" value="ECO:0007669"/>
    <property type="project" value="TreeGrafter"/>
</dbReference>
<dbReference type="InterPro" id="IPR016169">
    <property type="entry name" value="FAD-bd_PCMH_sub2"/>
</dbReference>
<reference evidence="4" key="1">
    <citation type="submission" date="2019-09" db="EMBL/GenBank/DDBJ databases">
        <title>Bird 10,000 Genomes (B10K) Project - Family phase.</title>
        <authorList>
            <person name="Zhang G."/>
        </authorList>
    </citation>
    <scope>NUCLEOTIDE SEQUENCE</scope>
    <source>
        <strain evidence="4">B10K-DU-025-06</strain>
        <tissue evidence="4">Mixed tissue sample</tissue>
    </source>
</reference>
<feature type="domain" description="FAD linked oxidase N-terminal" evidence="3">
    <location>
        <begin position="2"/>
        <end position="93"/>
    </location>
</feature>
<gene>
    <name evidence="4" type="primary">Ldhd_2</name>
    <name evidence="4" type="ORF">EOLROS_R02884</name>
</gene>
<name>A0A851YPC9_EOLRO</name>
<comment type="similarity">
    <text evidence="2">Belongs to the FAD-binding oxidoreductase/transferase type 4 family.</text>
</comment>
<accession>A0A851YPC9</accession>
<comment type="caution">
    <text evidence="4">The sequence shown here is derived from an EMBL/GenBank/DDBJ whole genome shotgun (WGS) entry which is preliminary data.</text>
</comment>
<organism evidence="4 5">
    <name type="scientific">Eolophus roseicapilla</name>
    <name type="common">Galah cockatoo</name>
    <name type="synonym">Cacatua roseicapilla</name>
    <dbReference type="NCBI Taxonomy" id="176039"/>
    <lineage>
        <taxon>Eukaryota</taxon>
        <taxon>Metazoa</taxon>
        <taxon>Chordata</taxon>
        <taxon>Craniata</taxon>
        <taxon>Vertebrata</taxon>
        <taxon>Euteleostomi</taxon>
        <taxon>Archelosauria</taxon>
        <taxon>Archosauria</taxon>
        <taxon>Dinosauria</taxon>
        <taxon>Saurischia</taxon>
        <taxon>Theropoda</taxon>
        <taxon>Coelurosauria</taxon>
        <taxon>Aves</taxon>
        <taxon>Neognathae</taxon>
        <taxon>Neoaves</taxon>
        <taxon>Telluraves</taxon>
        <taxon>Australaves</taxon>
        <taxon>Psittaciformes</taxon>
        <taxon>Cacatuidae</taxon>
        <taxon>Eolophus</taxon>
    </lineage>
</organism>
<feature type="non-terminal residue" evidence="4">
    <location>
        <position position="1"/>
    </location>
</feature>
<proteinExistence type="inferred from homology"/>
<dbReference type="PANTHER" id="PTHR11748">
    <property type="entry name" value="D-LACTATE DEHYDROGENASE"/>
    <property type="match status" value="1"/>
</dbReference>
<dbReference type="GO" id="GO:0050660">
    <property type="term" value="F:flavin adenine dinucleotide binding"/>
    <property type="evidence" value="ECO:0007669"/>
    <property type="project" value="InterPro"/>
</dbReference>
<sequence length="117" mass="12270">PPDAMVWLHAVGQVQELAAHCYCCCVPMVPFGVGRYRLPCGAPWQGSICFDLSCMDAIVELSLEDFPVAVEPSVTCKALNSHLQGTGLWFPVGIVGIGEQAGGCLGLRVVALGVLGV</sequence>
<feature type="non-terminal residue" evidence="4">
    <location>
        <position position="117"/>
    </location>
</feature>
<protein>
    <submittedName>
        <fullName evidence="4">LDHD protein</fullName>
    </submittedName>
</protein>
<comment type="cofactor">
    <cofactor evidence="1">
        <name>FAD</name>
        <dbReference type="ChEBI" id="CHEBI:57692"/>
    </cofactor>
</comment>
<keyword evidence="5" id="KW-1185">Reference proteome</keyword>
<dbReference type="GO" id="GO:0004458">
    <property type="term" value="F:D-lactate dehydrogenase (cytochrome) activity"/>
    <property type="evidence" value="ECO:0007669"/>
    <property type="project" value="TreeGrafter"/>
</dbReference>
<dbReference type="InterPro" id="IPR036318">
    <property type="entry name" value="FAD-bd_PCMH-like_sf"/>
</dbReference>
<dbReference type="GO" id="GO:1903457">
    <property type="term" value="P:lactate catabolic process"/>
    <property type="evidence" value="ECO:0007669"/>
    <property type="project" value="TreeGrafter"/>
</dbReference>
<dbReference type="InterPro" id="IPR006094">
    <property type="entry name" value="Oxid_FAD_bind_N"/>
</dbReference>
<dbReference type="Pfam" id="PF01565">
    <property type="entry name" value="FAD_binding_4"/>
    <property type="match status" value="1"/>
</dbReference>
<evidence type="ECO:0000259" key="3">
    <source>
        <dbReference type="Pfam" id="PF01565"/>
    </source>
</evidence>
<dbReference type="GO" id="GO:0008720">
    <property type="term" value="F:D-lactate dehydrogenase (NAD+) activity"/>
    <property type="evidence" value="ECO:0007669"/>
    <property type="project" value="TreeGrafter"/>
</dbReference>
<dbReference type="PANTHER" id="PTHR11748:SF111">
    <property type="entry name" value="D-LACTATE DEHYDROGENASE, MITOCHONDRIAL-RELATED"/>
    <property type="match status" value="1"/>
</dbReference>
<dbReference type="Gene3D" id="3.30.465.10">
    <property type="match status" value="1"/>
</dbReference>
<dbReference type="AlphaFoldDB" id="A0A851YPC9"/>
<evidence type="ECO:0000256" key="2">
    <source>
        <dbReference type="ARBA" id="ARBA00008000"/>
    </source>
</evidence>
<evidence type="ECO:0000313" key="4">
    <source>
        <dbReference type="EMBL" id="NXD74420.1"/>
    </source>
</evidence>
<evidence type="ECO:0000256" key="1">
    <source>
        <dbReference type="ARBA" id="ARBA00001974"/>
    </source>
</evidence>